<dbReference type="Gene3D" id="3.40.630.10">
    <property type="entry name" value="Zn peptidases"/>
    <property type="match status" value="1"/>
</dbReference>
<proteinExistence type="inferred from homology"/>
<evidence type="ECO:0000259" key="6">
    <source>
        <dbReference type="Pfam" id="PF04952"/>
    </source>
</evidence>
<dbReference type="Gene3D" id="2.20.25.160">
    <property type="match status" value="1"/>
</dbReference>
<evidence type="ECO:0000256" key="2">
    <source>
        <dbReference type="ARBA" id="ARBA00022723"/>
    </source>
</evidence>
<feature type="domain" description="Succinylglutamate desuccinylase/Aspartoacylase catalytic" evidence="7">
    <location>
        <begin position="5"/>
        <end position="188"/>
    </location>
</feature>
<feature type="binding site" evidence="5">
    <location>
        <position position="13"/>
    </location>
    <ligand>
        <name>Zn(2+)</name>
        <dbReference type="ChEBI" id="CHEBI:29105"/>
    </ligand>
</feature>
<dbReference type="EMBL" id="PVWP01000011">
    <property type="protein sequence ID" value="PSB36239.1"/>
    <property type="molecule type" value="Genomic_DNA"/>
</dbReference>
<reference evidence="8 9" key="2">
    <citation type="submission" date="2018-03" db="EMBL/GenBank/DDBJ databases">
        <title>The ancient ancestry and fast evolution of plastids.</title>
        <authorList>
            <person name="Moore K.R."/>
            <person name="Magnabosco C."/>
            <person name="Momper L."/>
            <person name="Gold D.A."/>
            <person name="Bosak T."/>
            <person name="Fournier G.P."/>
        </authorList>
    </citation>
    <scope>NUCLEOTIDE SEQUENCE [LARGE SCALE GENOMIC DNA]</scope>
    <source>
        <strain evidence="8 9">CCALA 015</strain>
    </source>
</reference>
<organism evidence="8 9">
    <name type="scientific">Aphanothece cf. minutissima CCALA 015</name>
    <dbReference type="NCBI Taxonomy" id="2107695"/>
    <lineage>
        <taxon>Bacteria</taxon>
        <taxon>Bacillati</taxon>
        <taxon>Cyanobacteriota</taxon>
        <taxon>Cyanophyceae</taxon>
        <taxon>Oscillatoriophycideae</taxon>
        <taxon>Chroococcales</taxon>
        <taxon>Aphanothecaceae</taxon>
        <taxon>Aphanothece</taxon>
    </lineage>
</organism>
<comment type="caution">
    <text evidence="8">The sequence shown here is derived from an EMBL/GenBank/DDBJ whole genome shotgun (WGS) entry which is preliminary data.</text>
</comment>
<accession>A0ABX5F746</accession>
<comment type="cofactor">
    <cofactor evidence="5">
        <name>Zn(2+)</name>
        <dbReference type="ChEBI" id="CHEBI:29105"/>
    </cofactor>
    <text evidence="5">Binds 1 zinc ion per subunit.</text>
</comment>
<feature type="binding site" evidence="5">
    <location>
        <position position="105"/>
    </location>
    <ligand>
        <name>Zn(2+)</name>
        <dbReference type="ChEBI" id="CHEBI:29105"/>
    </ligand>
</feature>
<evidence type="ECO:0000313" key="8">
    <source>
        <dbReference type="EMBL" id="PSB36239.1"/>
    </source>
</evidence>
<comment type="similarity">
    <text evidence="1 5">Belongs to the AspA/AstE family. Aspartoacylase subfamily.</text>
</comment>
<protein>
    <recommendedName>
        <fullName evidence="5">Probable aspartoacylase</fullName>
        <ecNumber evidence="5">3.5.1.15</ecNumber>
    </recommendedName>
</protein>
<gene>
    <name evidence="8" type="ORF">C7B81_14310</name>
</gene>
<reference evidence="8 9" key="1">
    <citation type="submission" date="2018-02" db="EMBL/GenBank/DDBJ databases">
        <authorList>
            <person name="Moore K."/>
            <person name="Momper L."/>
        </authorList>
    </citation>
    <scope>NUCLEOTIDE SEQUENCE [LARGE SCALE GENOMIC DNA]</scope>
    <source>
        <strain evidence="8 9">CCALA 015</strain>
    </source>
</reference>
<dbReference type="InterPro" id="IPR050178">
    <property type="entry name" value="AspA/AstE_fam"/>
</dbReference>
<dbReference type="NCBIfam" id="NF002601">
    <property type="entry name" value="PRK02259.1"/>
    <property type="match status" value="1"/>
</dbReference>
<dbReference type="Pfam" id="PF24827">
    <property type="entry name" value="AstE_AspA_cat"/>
    <property type="match status" value="1"/>
</dbReference>
<evidence type="ECO:0000256" key="3">
    <source>
        <dbReference type="ARBA" id="ARBA00022801"/>
    </source>
</evidence>
<feature type="binding site" evidence="5">
    <location>
        <position position="16"/>
    </location>
    <ligand>
        <name>Zn(2+)</name>
        <dbReference type="ChEBI" id="CHEBI:29105"/>
    </ligand>
</feature>
<evidence type="ECO:0000259" key="7">
    <source>
        <dbReference type="Pfam" id="PF24827"/>
    </source>
</evidence>
<evidence type="ECO:0000256" key="5">
    <source>
        <dbReference type="HAMAP-Rule" id="MF_00704"/>
    </source>
</evidence>
<feature type="binding site" evidence="5">
    <location>
        <position position="55"/>
    </location>
    <ligand>
        <name>substrate</name>
    </ligand>
</feature>
<feature type="domain" description="AstE/AspA barrel-sandwich hybrid" evidence="6">
    <location>
        <begin position="205"/>
        <end position="290"/>
    </location>
</feature>
<feature type="binding site" evidence="5">
    <location>
        <position position="278"/>
    </location>
    <ligand>
        <name>substrate</name>
    </ligand>
</feature>
<dbReference type="CDD" id="cd06909">
    <property type="entry name" value="M14_ASPA"/>
    <property type="match status" value="1"/>
</dbReference>
<dbReference type="EC" id="3.5.1.15" evidence="5"/>
<dbReference type="PANTHER" id="PTHR15162">
    <property type="entry name" value="ASPARTOACYLASE"/>
    <property type="match status" value="1"/>
</dbReference>
<sequence>MVAGRVMVVGGTHGNERNAPWLLEAWRRHPALLRSSGLALELVLGNPAAHAAGVRYLDQDLNRSFVPDLLAAPGPGNRELERARELLARHGPGGSAPCLVALDLHSTTAAMGNSLVVYGRRPADLALAAGIQQRLGLPIYLHEQDRAQTGYLVERWPCGLVVEVGPVPQGVIQAPICLQSQLALEAALEVLAEARSGTLRQPDRLLVHRHLGSLDLPRHGDGSPAAVVHPQRQGRDWQPIAAGDPLFLTAEGATIPFHPREDQEIGPVWAVFINEAAYGEKGIALSLTRRESWPVEPGWGRALADLARNLQSPG</sequence>
<dbReference type="InterPro" id="IPR016708">
    <property type="entry name" value="Aspartoacylase"/>
</dbReference>
<keyword evidence="4 5" id="KW-0862">Zinc</keyword>
<comment type="catalytic activity">
    <reaction evidence="5">
        <text>an N-acyl-L-aspartate + H2O = a carboxylate + L-aspartate</text>
        <dbReference type="Rhea" id="RHEA:10872"/>
        <dbReference type="ChEBI" id="CHEBI:15377"/>
        <dbReference type="ChEBI" id="CHEBI:29067"/>
        <dbReference type="ChEBI" id="CHEBI:29991"/>
        <dbReference type="ChEBI" id="CHEBI:58497"/>
        <dbReference type="EC" id="3.5.1.15"/>
    </reaction>
</comment>
<dbReference type="Pfam" id="PF04952">
    <property type="entry name" value="AstE_AspA_hybrid"/>
    <property type="match status" value="1"/>
</dbReference>
<feature type="binding site" evidence="5">
    <location>
        <begin position="62"/>
        <end position="63"/>
    </location>
    <ligand>
        <name>substrate</name>
    </ligand>
</feature>
<name>A0ABX5F746_9CHRO</name>
<dbReference type="PANTHER" id="PTHR15162:SF7">
    <property type="entry name" value="SUCCINYLGLUTAMATE DESUCCINYLASE"/>
    <property type="match status" value="1"/>
</dbReference>
<evidence type="ECO:0000313" key="9">
    <source>
        <dbReference type="Proteomes" id="UP000238218"/>
    </source>
</evidence>
<keyword evidence="9" id="KW-1185">Reference proteome</keyword>
<dbReference type="SUPFAM" id="SSF53187">
    <property type="entry name" value="Zn-dependent exopeptidases"/>
    <property type="match status" value="1"/>
</dbReference>
<dbReference type="InterPro" id="IPR007036">
    <property type="entry name" value="Aste_AspA_hybrid_dom"/>
</dbReference>
<dbReference type="InterPro" id="IPR055438">
    <property type="entry name" value="AstE_AspA_cat"/>
</dbReference>
<keyword evidence="2 5" id="KW-0479">Metal-binding</keyword>
<feature type="binding site" evidence="5">
    <location>
        <position position="163"/>
    </location>
    <ligand>
        <name>substrate</name>
    </ligand>
</feature>
<evidence type="ECO:0000256" key="1">
    <source>
        <dbReference type="ARBA" id="ARBA00006173"/>
    </source>
</evidence>
<keyword evidence="3 5" id="KW-0378">Hydrolase</keyword>
<dbReference type="PIRSF" id="PIRSF018001">
    <property type="entry name" value="Aspartoacylase"/>
    <property type="match status" value="1"/>
</dbReference>
<dbReference type="GO" id="GO:0019807">
    <property type="term" value="F:aspartoacylase activity"/>
    <property type="evidence" value="ECO:0007669"/>
    <property type="project" value="UniProtKB-EC"/>
</dbReference>
<evidence type="ECO:0000256" key="4">
    <source>
        <dbReference type="ARBA" id="ARBA00022833"/>
    </source>
</evidence>
<dbReference type="HAMAP" id="MF_00704">
    <property type="entry name" value="Aspartoacylase"/>
    <property type="match status" value="1"/>
</dbReference>
<dbReference type="Proteomes" id="UP000238218">
    <property type="component" value="Unassembled WGS sequence"/>
</dbReference>